<feature type="domain" description="BPTI/Kunitz inhibitor" evidence="2">
    <location>
        <begin position="1788"/>
        <end position="1838"/>
    </location>
</feature>
<evidence type="ECO:0000256" key="1">
    <source>
        <dbReference type="SAM" id="MobiDB-lite"/>
    </source>
</evidence>
<dbReference type="PROSITE" id="PS00280">
    <property type="entry name" value="BPTI_KUNITZ_1"/>
    <property type="match status" value="1"/>
</dbReference>
<feature type="domain" description="BPTI/Kunitz inhibitor" evidence="2">
    <location>
        <begin position="1364"/>
        <end position="1414"/>
    </location>
</feature>
<feature type="domain" description="BPTI/Kunitz inhibitor" evidence="2">
    <location>
        <begin position="1045"/>
        <end position="1095"/>
    </location>
</feature>
<feature type="domain" description="BPTI/Kunitz inhibitor" evidence="2">
    <location>
        <begin position="903"/>
        <end position="953"/>
    </location>
</feature>
<name>A0A0B2VV24_TOXCA</name>
<dbReference type="PANTHER" id="PTHR46339:SF1">
    <property type="entry name" value="BPTI_KUNITZ INHIBITOR DOMAIN-CONTAINING PROTEIN"/>
    <property type="match status" value="1"/>
</dbReference>
<feature type="domain" description="BPTI/Kunitz inhibitor" evidence="2">
    <location>
        <begin position="1679"/>
        <end position="1731"/>
    </location>
</feature>
<feature type="domain" description="BPTI/Kunitz inhibitor" evidence="2">
    <location>
        <begin position="1894"/>
        <end position="1944"/>
    </location>
</feature>
<feature type="domain" description="BPTI/Kunitz inhibitor" evidence="2">
    <location>
        <begin position="1575"/>
        <end position="1625"/>
    </location>
</feature>
<dbReference type="OrthoDB" id="4473401at2759"/>
<feature type="compositionally biased region" description="Low complexity" evidence="1">
    <location>
        <begin position="2290"/>
        <end position="2299"/>
    </location>
</feature>
<feature type="domain" description="BPTI/Kunitz inhibitor" evidence="2">
    <location>
        <begin position="153"/>
        <end position="203"/>
    </location>
</feature>
<dbReference type="CDD" id="cd22593">
    <property type="entry name" value="Kunitz_conkunitzin"/>
    <property type="match status" value="13"/>
</dbReference>
<dbReference type="InterPro" id="IPR036880">
    <property type="entry name" value="Kunitz_BPTI_sf"/>
</dbReference>
<feature type="domain" description="BPTI/Kunitz inhibitor" evidence="2">
    <location>
        <begin position="329"/>
        <end position="379"/>
    </location>
</feature>
<dbReference type="Pfam" id="PF00014">
    <property type="entry name" value="Kunitz_BPTI"/>
    <property type="match status" value="17"/>
</dbReference>
<evidence type="ECO:0000259" key="2">
    <source>
        <dbReference type="PROSITE" id="PS50279"/>
    </source>
</evidence>
<dbReference type="CDD" id="cd00109">
    <property type="entry name" value="Kunitz-type"/>
    <property type="match status" value="2"/>
</dbReference>
<feature type="domain" description="BPTI/Kunitz inhibitor" evidence="2">
    <location>
        <begin position="2139"/>
        <end position="2192"/>
    </location>
</feature>
<dbReference type="OMA" id="THCGATG"/>
<dbReference type="InterPro" id="IPR028150">
    <property type="entry name" value="Lustrin_cystein"/>
</dbReference>
<reference evidence="3 4" key="1">
    <citation type="submission" date="2014-11" db="EMBL/GenBank/DDBJ databases">
        <title>Genetic blueprint of the zoonotic pathogen Toxocara canis.</title>
        <authorList>
            <person name="Zhu X.-Q."/>
            <person name="Korhonen P.K."/>
            <person name="Cai H."/>
            <person name="Young N.D."/>
            <person name="Nejsum P."/>
            <person name="von Samson-Himmelstjerna G."/>
            <person name="Boag P.R."/>
            <person name="Tan P."/>
            <person name="Li Q."/>
            <person name="Min J."/>
            <person name="Yang Y."/>
            <person name="Wang X."/>
            <person name="Fang X."/>
            <person name="Hall R.S."/>
            <person name="Hofmann A."/>
            <person name="Sternberg P.W."/>
            <person name="Jex A.R."/>
            <person name="Gasser R.B."/>
        </authorList>
    </citation>
    <scope>NUCLEOTIDE SEQUENCE [LARGE SCALE GENOMIC DNA]</scope>
    <source>
        <strain evidence="3">PN_DK_2014</strain>
    </source>
</reference>
<dbReference type="PANTHER" id="PTHR46339">
    <property type="entry name" value="PROTEIN CBG15282-RELATED"/>
    <property type="match status" value="1"/>
</dbReference>
<dbReference type="Proteomes" id="UP000031036">
    <property type="component" value="Unassembled WGS sequence"/>
</dbReference>
<feature type="domain" description="BPTI/Kunitz inhibitor" evidence="2">
    <location>
        <begin position="1257"/>
        <end position="1307"/>
    </location>
</feature>
<dbReference type="InterPro" id="IPR002223">
    <property type="entry name" value="Kunitz_BPTI"/>
</dbReference>
<feature type="domain" description="BPTI/Kunitz inhibitor" evidence="2">
    <location>
        <begin position="1151"/>
        <end position="1201"/>
    </location>
</feature>
<dbReference type="SMART" id="SM00289">
    <property type="entry name" value="WR1"/>
    <property type="match status" value="14"/>
</dbReference>
<dbReference type="SMART" id="SM00131">
    <property type="entry name" value="KU"/>
    <property type="match status" value="17"/>
</dbReference>
<organism evidence="3 4">
    <name type="scientific">Toxocara canis</name>
    <name type="common">Canine roundworm</name>
    <dbReference type="NCBI Taxonomy" id="6265"/>
    <lineage>
        <taxon>Eukaryota</taxon>
        <taxon>Metazoa</taxon>
        <taxon>Ecdysozoa</taxon>
        <taxon>Nematoda</taxon>
        <taxon>Chromadorea</taxon>
        <taxon>Rhabditida</taxon>
        <taxon>Spirurina</taxon>
        <taxon>Ascaridomorpha</taxon>
        <taxon>Ascaridoidea</taxon>
        <taxon>Toxocaridae</taxon>
        <taxon>Toxocara</taxon>
    </lineage>
</organism>
<evidence type="ECO:0000313" key="3">
    <source>
        <dbReference type="EMBL" id="KHN85239.1"/>
    </source>
</evidence>
<dbReference type="GO" id="GO:0004867">
    <property type="term" value="F:serine-type endopeptidase inhibitor activity"/>
    <property type="evidence" value="ECO:0007669"/>
    <property type="project" value="InterPro"/>
</dbReference>
<dbReference type="PROSITE" id="PS50279">
    <property type="entry name" value="BPTI_KUNITZ_2"/>
    <property type="match status" value="17"/>
</dbReference>
<dbReference type="PRINTS" id="PR00759">
    <property type="entry name" value="BASICPTASE"/>
</dbReference>
<sequence>MELAQHLDTIYITLVLLQLSFCYTLRSINTTNRNDNFKYDEYESNDGANRWLNFAPIYEVIVRLPPAEKASHSDRFHVIEIVNDNHRSTPSNDFMHLCEDGIPLMLEDDQPKSCSPHSTVNALQCPSSFWCHIGSTNATNYCCPKNRKVKSLCHLRPATGFGKGKMRRYAYDLTSGRCKELIYTGYGGNENNFLTLADCYRSCQNSAQATLPPTTKSVNVERIGYAAKSVSIAVTPTTSITTSQRLHTTPTLKSVKLTPFDDKNPCELTPDKGSNRQDILPSLRWYYDVAAARCIQFHYLGNGGNGNNFEREHMCMEVCGTGRRNVSSCFYPLKHGFGLFEIPRYFFNHVSKSCERFIYAGHGGNENRFVTAEECIETCVKSIKVPSPSMKSQTTTQLPTTTTQIESYHLLPEFMSKISSAVEAQKERISLLAQQSSNLMHTVVMSQMTRSTPSLNVQSSVPGHFATVPWEVPSSTTRMPVTALSPHPTLISEFGGLFPVVTEPSNAVFGRQQGHEERETALSIATNASAHFAKMFAKLVSNAPITTESRSLQPVNRFEANLGHIPGMTYPSVSQSKQVEKIASSSHFETAVTSFPTTDASVAKELTTTTFINTDNHGDVSAFVISPCKEPNLTGAYVHSCAYAPFICPQATFCQVGATPQQSVCCPLISETPCTQPAEPGVGNTTLGRWYYDSKTNLCKTFVFNGFQGNQNNYLSFHQCQQACGARNPCAYGEPLMQNDVRQRCSPSNLGSCPANHYCHVSEGCLDTAVCCPIKTLPDSTPIVNPLITMEKQSARCTMEADVGNGIGMMQRWAYNTVKKTCELFVYSGSGGNANNFVSLAECVQACGVGENPCGSGFPLMDDNGYVRCGSLKESRCPASHYCHIGSSEDTTVCCPLTGLDRCQLPLSTGSGTSVIHRYYFDPTSSICRSFTYTGIGGNENNFGSLTECRLACPEYDNPCPSGVPFVSNVDGSVAYCTAINPSCPTGYWCHVGETRQTSVCCPEYIRDSENRSPFGIRARRPMAAHPASVLSMLSPADKRASFVCSLPLMMGSGVAQLPRFFYNAEMRTCQPFAYTGKGGNQNNFISKTDCEETCPVLDNPCSSGFPATDANGEPVLCSTSTPKICGRGYYCHIGATATTTLCCPGVGDPCHMPMARGSGSAVLNRWYFNRESQVCVSFVYSGRGGNPNNFLSRQDCLKACPEYRSPCPQGHPHIGLSGQITHCGASGPSICPTTYWCHVGATLETSVCCPGAADPCEQKLQLGTGSARLHRFYYNQLTRTCQQFQYTGLRGNENNFLTLSACESRCPVFTNPCAYGQPQLDESLNAVICSAADDSVCDADYFCHIGDEEQTTVCCPGRAENMCMEPLVTGTGEAALNRFAYNALTRQCLPFVYTGIGGNQNNFLSKASCEASCPVLANPCSGGDPATGANGQYIMCSSTSSNVCPAGYWCHIGADVTASLCCPGADNPCTLPPATGTGKAHVGRWYFDVSARRCSRFTYTGFGGNQNNFQTLQECRTRCPEFQNPCSTGDPAQAPSGGIFFCSSDRPKCPPSYWCHIGSTADNSVCCPSFGDPCLVAMMPGTGSAKLTRWYFNQNTRQCLQFTYTGIGGNENNFESELACSMKCPVFHSPCPDTLASSFLSITKCSAQNPYSCPAGHWCHIGGTPETTVCCPGASDPCQLSVSQGVMSGMGPYTRWFYDRASKICKPFQYTGIGGNENNFLTKEDCSAKCPEFSNPCYAGDPFRDLETGLTKYCDPSIPFSCPNNYYCHIGENAQTTVCCPGSTDPCNSPLAVGSGLSALPRWYFNSRRRKCQRFTYTGVGGNSNNFISQQQCSQTCSEVANPCSNGSPLTNIGGSVAYCSALNPNVCPPGYFCHVGSAQENTVCCPGSANPCQLPMDIGRGSSSLIRYHFNQMTRKCEQFFYSGEGGNANNFLTVDACRQKCPELSNPCQMGEPFHPIGGSTYYCSAATSCPPGYFCHIGEDIATTVCCPSTVEASPCMLPVAIGTGRSQLNRFYYNAALQLCVPFIYSGLGGNQNNFVTLDECTKQCLPIRISHSSPFLESLCEGPDCVRRSKASHKSYSPIKGRLCPQGEPMRTTNGMPVSCSIEESDPCPDNKYVCSAMANGDAFCCPDPRNFCLQPRNMGDCRSSNTVDSRFGYNPLTDSCVQFKFTGCGGNLNNFNSLGECTNLCCSKGYNLLYLHDSAVESSERDDAESVNSTSAIRNDDELEQGLSIISNDTLLGMESDLIFDLVNATWRPLIRRYRTVRRGAGARGAATASNHPYTQPFSNAATSTSNSLAYEEAKGNNRKPRPSRETTQAQPSRVKRPKLEPNEEDVIGPVVFNEEQHRRFFRPDLVNYIRRWPSDECEQSAWKADAAAHNLTLQISNVSCDVKCARALVKTAEMRSSLLAQKLLFLADHQRQLEASFTLPSLPSMSTF</sequence>
<accession>A0A0B2VV24</accession>
<feature type="region of interest" description="Disordered" evidence="1">
    <location>
        <begin position="2275"/>
        <end position="2333"/>
    </location>
</feature>
<dbReference type="InterPro" id="IPR020901">
    <property type="entry name" value="Prtase_inh_Kunz-CS"/>
</dbReference>
<gene>
    <name evidence="3" type="primary">Ppn</name>
    <name evidence="3" type="ORF">Tcan_04166</name>
</gene>
<protein>
    <submittedName>
        <fullName evidence="3">Papilin</fullName>
    </submittedName>
</protein>
<dbReference type="STRING" id="6265.A0A0B2VV24"/>
<dbReference type="InterPro" id="IPR053014">
    <property type="entry name" value="Cuticle_assoc_divergent"/>
</dbReference>
<keyword evidence="4" id="KW-1185">Reference proteome</keyword>
<feature type="domain" description="BPTI/Kunitz inhibitor" evidence="2">
    <location>
        <begin position="266"/>
        <end position="319"/>
    </location>
</feature>
<comment type="caution">
    <text evidence="3">The sequence shown here is derived from an EMBL/GenBank/DDBJ whole genome shotgun (WGS) entry which is preliminary data.</text>
</comment>
<feature type="domain" description="BPTI/Kunitz inhibitor" evidence="2">
    <location>
        <begin position="2000"/>
        <end position="2050"/>
    </location>
</feature>
<feature type="domain" description="BPTI/Kunitz inhibitor" evidence="2">
    <location>
        <begin position="674"/>
        <end position="724"/>
    </location>
</feature>
<feature type="domain" description="BPTI/Kunitz inhibitor" evidence="2">
    <location>
        <begin position="797"/>
        <end position="847"/>
    </location>
</feature>
<evidence type="ECO:0000313" key="4">
    <source>
        <dbReference type="Proteomes" id="UP000031036"/>
    </source>
</evidence>
<dbReference type="SUPFAM" id="SSF57362">
    <property type="entry name" value="BPTI-like"/>
    <property type="match status" value="17"/>
</dbReference>
<dbReference type="EMBL" id="JPKZ01000843">
    <property type="protein sequence ID" value="KHN85239.1"/>
    <property type="molecule type" value="Genomic_DNA"/>
</dbReference>
<dbReference type="InterPro" id="IPR006150">
    <property type="entry name" value="Cys_repeat_1"/>
</dbReference>
<proteinExistence type="predicted"/>
<dbReference type="Gene3D" id="4.10.410.10">
    <property type="entry name" value="Pancreatic trypsin inhibitor Kunitz domain"/>
    <property type="match status" value="17"/>
</dbReference>
<dbReference type="Pfam" id="PF14625">
    <property type="entry name" value="Lustrin_cystein"/>
    <property type="match status" value="14"/>
</dbReference>
<feature type="domain" description="BPTI/Kunitz inhibitor" evidence="2">
    <location>
        <begin position="1470"/>
        <end position="1520"/>
    </location>
</feature>